<gene>
    <name evidence="2" type="ORF">E5K00_00175</name>
</gene>
<accession>A0A4Z0Q235</accession>
<evidence type="ECO:0000313" key="3">
    <source>
        <dbReference type="Proteomes" id="UP000297549"/>
    </source>
</evidence>
<evidence type="ECO:0000256" key="1">
    <source>
        <dbReference type="SAM" id="SignalP"/>
    </source>
</evidence>
<proteinExistence type="predicted"/>
<organism evidence="2 3">
    <name type="scientific">Hymenobacter aquaticus</name>
    <dbReference type="NCBI Taxonomy" id="1867101"/>
    <lineage>
        <taxon>Bacteria</taxon>
        <taxon>Pseudomonadati</taxon>
        <taxon>Bacteroidota</taxon>
        <taxon>Cytophagia</taxon>
        <taxon>Cytophagales</taxon>
        <taxon>Hymenobacteraceae</taxon>
        <taxon>Hymenobacter</taxon>
    </lineage>
</organism>
<reference evidence="2 3" key="1">
    <citation type="submission" date="2019-04" db="EMBL/GenBank/DDBJ databases">
        <authorList>
            <person name="Feng G."/>
            <person name="Zhang J."/>
            <person name="Zhu H."/>
        </authorList>
    </citation>
    <scope>NUCLEOTIDE SEQUENCE [LARGE SCALE GENOMIC DNA]</scope>
    <source>
        <strain evidence="2 3">JCM 31653</strain>
    </source>
</reference>
<comment type="caution">
    <text evidence="2">The sequence shown here is derived from an EMBL/GenBank/DDBJ whole genome shotgun (WGS) entry which is preliminary data.</text>
</comment>
<feature type="chain" id="PRO_5021455935" description="DUF4369 domain-containing protein" evidence="1">
    <location>
        <begin position="19"/>
        <end position="210"/>
    </location>
</feature>
<dbReference type="OrthoDB" id="879754at2"/>
<feature type="signal peptide" evidence="1">
    <location>
        <begin position="1"/>
        <end position="18"/>
    </location>
</feature>
<keyword evidence="1" id="KW-0732">Signal</keyword>
<evidence type="ECO:0000313" key="2">
    <source>
        <dbReference type="EMBL" id="TGE23664.1"/>
    </source>
</evidence>
<sequence>MRFFLLLALLLFSHLVRAQFNSFEPGSYVLSGDPTVYTGVKLKLRGATELVAKNAAGQTAQFSPSDVSSFRLGQQKYVSVSSFEYSLWLGGDLSDKAFVQVLDSGDVMLMRCEESMNRPMTMGAGSGTVRYGVFLLRRANERPVTHISGNRLTGGGSKFRDAILPYLTQRPDLRKLVEEKTVTLDNIIGIVHALNTGQPYAVTAPHDSNN</sequence>
<protein>
    <recommendedName>
        <fullName evidence="4">DUF4369 domain-containing protein</fullName>
    </recommendedName>
</protein>
<evidence type="ECO:0008006" key="4">
    <source>
        <dbReference type="Google" id="ProtNLM"/>
    </source>
</evidence>
<dbReference type="AlphaFoldDB" id="A0A4Z0Q235"/>
<dbReference type="EMBL" id="SRLC01000001">
    <property type="protein sequence ID" value="TGE23664.1"/>
    <property type="molecule type" value="Genomic_DNA"/>
</dbReference>
<keyword evidence="3" id="KW-1185">Reference proteome</keyword>
<dbReference type="Proteomes" id="UP000297549">
    <property type="component" value="Unassembled WGS sequence"/>
</dbReference>
<name>A0A4Z0Q235_9BACT</name>
<dbReference type="RefSeq" id="WP_135460583.1">
    <property type="nucleotide sequence ID" value="NZ_SRLC01000001.1"/>
</dbReference>